<organism evidence="2 3">
    <name type="scientific">Cymbomonas tetramitiformis</name>
    <dbReference type="NCBI Taxonomy" id="36881"/>
    <lineage>
        <taxon>Eukaryota</taxon>
        <taxon>Viridiplantae</taxon>
        <taxon>Chlorophyta</taxon>
        <taxon>Pyramimonadophyceae</taxon>
        <taxon>Pyramimonadales</taxon>
        <taxon>Pyramimonadaceae</taxon>
        <taxon>Cymbomonas</taxon>
    </lineage>
</organism>
<dbReference type="SUPFAM" id="SSF53474">
    <property type="entry name" value="alpha/beta-Hydrolases"/>
    <property type="match status" value="1"/>
</dbReference>
<evidence type="ECO:0000259" key="1">
    <source>
        <dbReference type="Pfam" id="PF12697"/>
    </source>
</evidence>
<evidence type="ECO:0000313" key="2">
    <source>
        <dbReference type="EMBL" id="KAK3266416.1"/>
    </source>
</evidence>
<dbReference type="EMBL" id="LGRX02013114">
    <property type="protein sequence ID" value="KAK3266416.1"/>
    <property type="molecule type" value="Genomic_DNA"/>
</dbReference>
<dbReference type="GO" id="GO:0016020">
    <property type="term" value="C:membrane"/>
    <property type="evidence" value="ECO:0007669"/>
    <property type="project" value="TreeGrafter"/>
</dbReference>
<dbReference type="InterPro" id="IPR000073">
    <property type="entry name" value="AB_hydrolase_1"/>
</dbReference>
<reference evidence="2 3" key="1">
    <citation type="journal article" date="2015" name="Genome Biol. Evol.">
        <title>Comparative Genomics of a Bacterivorous Green Alga Reveals Evolutionary Causalities and Consequences of Phago-Mixotrophic Mode of Nutrition.</title>
        <authorList>
            <person name="Burns J.A."/>
            <person name="Paasch A."/>
            <person name="Narechania A."/>
            <person name="Kim E."/>
        </authorList>
    </citation>
    <scope>NUCLEOTIDE SEQUENCE [LARGE SCALE GENOMIC DNA]</scope>
    <source>
        <strain evidence="2 3">PLY_AMNH</strain>
    </source>
</reference>
<dbReference type="AlphaFoldDB" id="A0AAE0KZE9"/>
<accession>A0AAE0KZE9</accession>
<protein>
    <recommendedName>
        <fullName evidence="1">AB hydrolase-1 domain-containing protein</fullName>
    </recommendedName>
</protein>
<keyword evidence="3" id="KW-1185">Reference proteome</keyword>
<gene>
    <name evidence="2" type="ORF">CYMTET_24958</name>
</gene>
<name>A0AAE0KZE9_9CHLO</name>
<feature type="domain" description="AB hydrolase-1" evidence="1">
    <location>
        <begin position="97"/>
        <end position="319"/>
    </location>
</feature>
<evidence type="ECO:0000313" key="3">
    <source>
        <dbReference type="Proteomes" id="UP001190700"/>
    </source>
</evidence>
<proteinExistence type="predicted"/>
<sequence length="344" mass="37454">MRDVNIAAQDPPLQQHTWDTRLIGGATGIIGANENSLTLDDYLGKDGGPPRFSCPFIPRDSANTESKAALPLLIFLPGIDGTGINCFNQFPALSDNFDLRSFSIPVLDRTPFNEVVDIVVGYVDEELKDSPSDRPVYLLGESFGGILALAVGIKRPKSVHRLVLVNPATSFPDSIWPNLGPLLTTMPRPLYEQLLPFVVAPICANPVLLASAAVDRSAELPQQALQLQSTLIDMLPTLPNLAKILPPETLAWKLKLLAQAANEVNPKLNRVMQRVLVVAGCADGLLDSEREASRLRGKLIRCVSRVRHVAGLPFPTPHPFAFRVTMRRCHPRCHVVAPPALASV</sequence>
<dbReference type="Pfam" id="PF12697">
    <property type="entry name" value="Abhydrolase_6"/>
    <property type="match status" value="1"/>
</dbReference>
<dbReference type="PANTHER" id="PTHR22753:SF14">
    <property type="entry name" value="MONOACYLGLYCEROL_DIACYLGLYCEROL O-ACYLTRANSFERASE"/>
    <property type="match status" value="1"/>
</dbReference>
<dbReference type="InterPro" id="IPR029058">
    <property type="entry name" value="AB_hydrolase_fold"/>
</dbReference>
<dbReference type="PANTHER" id="PTHR22753">
    <property type="entry name" value="TRANSMEMBRANE PROTEIN 68"/>
    <property type="match status" value="1"/>
</dbReference>
<dbReference type="Proteomes" id="UP001190700">
    <property type="component" value="Unassembled WGS sequence"/>
</dbReference>
<dbReference type="Gene3D" id="3.40.50.1820">
    <property type="entry name" value="alpha/beta hydrolase"/>
    <property type="match status" value="1"/>
</dbReference>
<comment type="caution">
    <text evidence="2">The sequence shown here is derived from an EMBL/GenBank/DDBJ whole genome shotgun (WGS) entry which is preliminary data.</text>
</comment>